<feature type="non-terminal residue" evidence="4">
    <location>
        <position position="94"/>
    </location>
</feature>
<evidence type="ECO:0000256" key="1">
    <source>
        <dbReference type="ARBA" id="ARBA00022737"/>
    </source>
</evidence>
<evidence type="ECO:0000313" key="5">
    <source>
        <dbReference type="Proteomes" id="UP001270362"/>
    </source>
</evidence>
<organism evidence="4 5">
    <name type="scientific">Podospora appendiculata</name>
    <dbReference type="NCBI Taxonomy" id="314037"/>
    <lineage>
        <taxon>Eukaryota</taxon>
        <taxon>Fungi</taxon>
        <taxon>Dikarya</taxon>
        <taxon>Ascomycota</taxon>
        <taxon>Pezizomycotina</taxon>
        <taxon>Sordariomycetes</taxon>
        <taxon>Sordariomycetidae</taxon>
        <taxon>Sordariales</taxon>
        <taxon>Podosporaceae</taxon>
        <taxon>Podospora</taxon>
    </lineage>
</organism>
<dbReference type="PROSITE" id="PS50088">
    <property type="entry name" value="ANK_REPEAT"/>
    <property type="match status" value="3"/>
</dbReference>
<dbReference type="SMART" id="SM00248">
    <property type="entry name" value="ANK"/>
    <property type="match status" value="3"/>
</dbReference>
<proteinExistence type="predicted"/>
<feature type="repeat" description="ANK" evidence="3">
    <location>
        <begin position="67"/>
        <end position="94"/>
    </location>
</feature>
<keyword evidence="5" id="KW-1185">Reference proteome</keyword>
<feature type="repeat" description="ANK" evidence="3">
    <location>
        <begin position="1"/>
        <end position="30"/>
    </location>
</feature>
<dbReference type="PANTHER" id="PTHR24171">
    <property type="entry name" value="ANKYRIN REPEAT DOMAIN-CONTAINING PROTEIN 39-RELATED"/>
    <property type="match status" value="1"/>
</dbReference>
<accession>A0AAE0XJF9</accession>
<dbReference type="InterPro" id="IPR036770">
    <property type="entry name" value="Ankyrin_rpt-contain_sf"/>
</dbReference>
<gene>
    <name evidence="4" type="ORF">B0T22DRAFT_366320</name>
</gene>
<dbReference type="InterPro" id="IPR002110">
    <property type="entry name" value="Ankyrin_rpt"/>
</dbReference>
<sequence length="94" mass="10307">TPLHLAVCWSKKDVVELLLARGASPDVTCTQHPTAPSVLHSAAGIGHTRLVEYLVDSAFDIHSTDISDMSPIWYAYLRGNWDTVKTLIHHGSDV</sequence>
<dbReference type="PROSITE" id="PS50297">
    <property type="entry name" value="ANK_REP_REGION"/>
    <property type="match status" value="2"/>
</dbReference>
<dbReference type="AlphaFoldDB" id="A0AAE0XJF9"/>
<dbReference type="Proteomes" id="UP001270362">
    <property type="component" value="Unassembled WGS sequence"/>
</dbReference>
<dbReference type="SUPFAM" id="SSF48403">
    <property type="entry name" value="Ankyrin repeat"/>
    <property type="match status" value="1"/>
</dbReference>
<evidence type="ECO:0000256" key="2">
    <source>
        <dbReference type="ARBA" id="ARBA00023043"/>
    </source>
</evidence>
<dbReference type="Gene3D" id="1.25.40.20">
    <property type="entry name" value="Ankyrin repeat-containing domain"/>
    <property type="match status" value="1"/>
</dbReference>
<keyword evidence="2 3" id="KW-0040">ANK repeat</keyword>
<reference evidence="4" key="1">
    <citation type="journal article" date="2023" name="Mol. Phylogenet. Evol.">
        <title>Genome-scale phylogeny and comparative genomics of the fungal order Sordariales.</title>
        <authorList>
            <person name="Hensen N."/>
            <person name="Bonometti L."/>
            <person name="Westerberg I."/>
            <person name="Brannstrom I.O."/>
            <person name="Guillou S."/>
            <person name="Cros-Aarteil S."/>
            <person name="Calhoun S."/>
            <person name="Haridas S."/>
            <person name="Kuo A."/>
            <person name="Mondo S."/>
            <person name="Pangilinan J."/>
            <person name="Riley R."/>
            <person name="LaButti K."/>
            <person name="Andreopoulos B."/>
            <person name="Lipzen A."/>
            <person name="Chen C."/>
            <person name="Yan M."/>
            <person name="Daum C."/>
            <person name="Ng V."/>
            <person name="Clum A."/>
            <person name="Steindorff A."/>
            <person name="Ohm R.A."/>
            <person name="Martin F."/>
            <person name="Silar P."/>
            <person name="Natvig D.O."/>
            <person name="Lalanne C."/>
            <person name="Gautier V."/>
            <person name="Ament-Velasquez S.L."/>
            <person name="Kruys A."/>
            <person name="Hutchinson M.I."/>
            <person name="Powell A.J."/>
            <person name="Barry K."/>
            <person name="Miller A.N."/>
            <person name="Grigoriev I.V."/>
            <person name="Debuchy R."/>
            <person name="Gladieux P."/>
            <person name="Hiltunen Thoren M."/>
            <person name="Johannesson H."/>
        </authorList>
    </citation>
    <scope>NUCLEOTIDE SEQUENCE</scope>
    <source>
        <strain evidence="4">CBS 314.62</strain>
    </source>
</reference>
<dbReference type="PANTHER" id="PTHR24171:SF9">
    <property type="entry name" value="ANKYRIN REPEAT DOMAIN-CONTAINING PROTEIN 39"/>
    <property type="match status" value="1"/>
</dbReference>
<protein>
    <submittedName>
        <fullName evidence="4">Ankyrin repeat-containing domain protein</fullName>
    </submittedName>
</protein>
<feature type="repeat" description="ANK" evidence="3">
    <location>
        <begin position="34"/>
        <end position="66"/>
    </location>
</feature>
<comment type="caution">
    <text evidence="4">The sequence shown here is derived from an EMBL/GenBank/DDBJ whole genome shotgun (WGS) entry which is preliminary data.</text>
</comment>
<dbReference type="Pfam" id="PF12796">
    <property type="entry name" value="Ank_2"/>
    <property type="match status" value="1"/>
</dbReference>
<keyword evidence="1" id="KW-0677">Repeat</keyword>
<feature type="non-terminal residue" evidence="4">
    <location>
        <position position="1"/>
    </location>
</feature>
<evidence type="ECO:0000313" key="4">
    <source>
        <dbReference type="EMBL" id="KAK3694381.1"/>
    </source>
</evidence>
<reference evidence="4" key="2">
    <citation type="submission" date="2023-06" db="EMBL/GenBank/DDBJ databases">
        <authorList>
            <consortium name="Lawrence Berkeley National Laboratory"/>
            <person name="Haridas S."/>
            <person name="Hensen N."/>
            <person name="Bonometti L."/>
            <person name="Westerberg I."/>
            <person name="Brannstrom I.O."/>
            <person name="Guillou S."/>
            <person name="Cros-Aarteil S."/>
            <person name="Calhoun S."/>
            <person name="Kuo A."/>
            <person name="Mondo S."/>
            <person name="Pangilinan J."/>
            <person name="Riley R."/>
            <person name="Labutti K."/>
            <person name="Andreopoulos B."/>
            <person name="Lipzen A."/>
            <person name="Chen C."/>
            <person name="Yanf M."/>
            <person name="Daum C."/>
            <person name="Ng V."/>
            <person name="Clum A."/>
            <person name="Steindorff A."/>
            <person name="Ohm R."/>
            <person name="Martin F."/>
            <person name="Silar P."/>
            <person name="Natvig D."/>
            <person name="Lalanne C."/>
            <person name="Gautier V."/>
            <person name="Ament-Velasquez S.L."/>
            <person name="Kruys A."/>
            <person name="Hutchinson M.I."/>
            <person name="Powell A.J."/>
            <person name="Barry K."/>
            <person name="Miller A.N."/>
            <person name="Grigoriev I.V."/>
            <person name="Debuchy R."/>
            <person name="Gladieux P."/>
            <person name="Thoren M.H."/>
            <person name="Johannesson H."/>
        </authorList>
    </citation>
    <scope>NUCLEOTIDE SEQUENCE</scope>
    <source>
        <strain evidence="4">CBS 314.62</strain>
    </source>
</reference>
<evidence type="ECO:0000256" key="3">
    <source>
        <dbReference type="PROSITE-ProRule" id="PRU00023"/>
    </source>
</evidence>
<dbReference type="EMBL" id="JAULSO010000001">
    <property type="protein sequence ID" value="KAK3694381.1"/>
    <property type="molecule type" value="Genomic_DNA"/>
</dbReference>
<name>A0AAE0XJF9_9PEZI</name>